<protein>
    <submittedName>
        <fullName evidence="2">Uncharacterized protein</fullName>
    </submittedName>
</protein>
<keyword evidence="3" id="KW-1185">Reference proteome</keyword>
<name>A0ABQ7SCD1_9ACAR</name>
<accession>A0ABQ7SCD1</accession>
<sequence>MTTAISETSDVSQQQFDDYTDTLSTVKNVQSTPRLVPPQLPEQQSSRVLRPRVNQPSYKNMIATIEAEDDPIS</sequence>
<evidence type="ECO:0000256" key="1">
    <source>
        <dbReference type="SAM" id="MobiDB-lite"/>
    </source>
</evidence>
<proteinExistence type="predicted"/>
<reference evidence="2 3" key="1">
    <citation type="submission" date="2020-10" db="EMBL/GenBank/DDBJ databases">
        <authorList>
            <person name="Klimov P.B."/>
            <person name="Dyachkov S.M."/>
            <person name="Chetverikov P.E."/>
        </authorList>
    </citation>
    <scope>NUCLEOTIDE SEQUENCE [LARGE SCALE GENOMIC DNA]</scope>
    <source>
        <strain evidence="2">BMOC 18-1129-001#AD2665</strain>
        <tissue evidence="2">Entire mites</tissue>
    </source>
</reference>
<comment type="caution">
    <text evidence="2">The sequence shown here is derived from an EMBL/GenBank/DDBJ whole genome shotgun (WGS) entry which is preliminary data.</text>
</comment>
<evidence type="ECO:0000313" key="3">
    <source>
        <dbReference type="Proteomes" id="UP000825002"/>
    </source>
</evidence>
<dbReference type="Proteomes" id="UP000825002">
    <property type="component" value="Unassembled WGS sequence"/>
</dbReference>
<feature type="region of interest" description="Disordered" evidence="1">
    <location>
        <begin position="29"/>
        <end position="55"/>
    </location>
</feature>
<organism evidence="2 3">
    <name type="scientific">Fragariocoptes setiger</name>
    <dbReference type="NCBI Taxonomy" id="1670756"/>
    <lineage>
        <taxon>Eukaryota</taxon>
        <taxon>Metazoa</taxon>
        <taxon>Ecdysozoa</taxon>
        <taxon>Arthropoda</taxon>
        <taxon>Chelicerata</taxon>
        <taxon>Arachnida</taxon>
        <taxon>Acari</taxon>
        <taxon>Acariformes</taxon>
        <taxon>Trombidiformes</taxon>
        <taxon>Prostigmata</taxon>
        <taxon>Eupodina</taxon>
        <taxon>Eriophyoidea</taxon>
        <taxon>Phytoptidae</taxon>
        <taxon>Fragariocoptes</taxon>
    </lineage>
</organism>
<feature type="non-terminal residue" evidence="2">
    <location>
        <position position="1"/>
    </location>
</feature>
<gene>
    <name evidence="2" type="ORF">GZH46_00542</name>
</gene>
<evidence type="ECO:0000313" key="2">
    <source>
        <dbReference type="EMBL" id="KAG9510900.1"/>
    </source>
</evidence>
<dbReference type="EMBL" id="JAIFTH010000056">
    <property type="protein sequence ID" value="KAG9510900.1"/>
    <property type="molecule type" value="Genomic_DNA"/>
</dbReference>